<dbReference type="InterPro" id="IPR036388">
    <property type="entry name" value="WH-like_DNA-bd_sf"/>
</dbReference>
<dbReference type="PANTHER" id="PTHR30419">
    <property type="entry name" value="HTH-TYPE TRANSCRIPTIONAL REGULATOR YBHD"/>
    <property type="match status" value="1"/>
</dbReference>
<dbReference type="SUPFAM" id="SSF46785">
    <property type="entry name" value="Winged helix' DNA-binding domain"/>
    <property type="match status" value="1"/>
</dbReference>
<comment type="caution">
    <text evidence="6">The sequence shown here is derived from an EMBL/GenBank/DDBJ whole genome shotgun (WGS) entry which is preliminary data.</text>
</comment>
<evidence type="ECO:0000256" key="4">
    <source>
        <dbReference type="ARBA" id="ARBA00023163"/>
    </source>
</evidence>
<dbReference type="OrthoDB" id="9775392at2"/>
<reference evidence="6 7" key="1">
    <citation type="submission" date="2016-02" db="EMBL/GenBank/DDBJ databases">
        <title>Species-wide whole genome sequencing reveals diversity, host range in Lonsdalea quercina.</title>
        <authorList>
            <person name="Li Y."/>
        </authorList>
    </citation>
    <scope>NUCLEOTIDE SEQUENCE [LARGE SCALE GENOMIC DNA]</scope>
    <source>
        <strain evidence="6 7">LMG 26264</strain>
    </source>
</reference>
<keyword evidence="3" id="KW-0238">DNA-binding</keyword>
<evidence type="ECO:0000256" key="1">
    <source>
        <dbReference type="ARBA" id="ARBA00009437"/>
    </source>
</evidence>
<keyword evidence="2" id="KW-0805">Transcription regulation</keyword>
<dbReference type="Gene3D" id="1.10.10.10">
    <property type="entry name" value="Winged helix-like DNA-binding domain superfamily/Winged helix DNA-binding domain"/>
    <property type="match status" value="1"/>
</dbReference>
<dbReference type="PROSITE" id="PS50931">
    <property type="entry name" value="HTH_LYSR"/>
    <property type="match status" value="1"/>
</dbReference>
<accession>A0A1X3S0J3</accession>
<evidence type="ECO:0000259" key="5">
    <source>
        <dbReference type="PROSITE" id="PS50931"/>
    </source>
</evidence>
<comment type="similarity">
    <text evidence="1">Belongs to the LysR transcriptional regulatory family.</text>
</comment>
<dbReference type="InterPro" id="IPR050950">
    <property type="entry name" value="HTH-type_LysR_regulators"/>
</dbReference>
<dbReference type="InterPro" id="IPR000847">
    <property type="entry name" value="LysR_HTH_N"/>
</dbReference>
<dbReference type="Pfam" id="PF03466">
    <property type="entry name" value="LysR_substrate"/>
    <property type="match status" value="1"/>
</dbReference>
<protein>
    <submittedName>
        <fullName evidence="6">LysR family transcriptional regulator</fullName>
    </submittedName>
</protein>
<evidence type="ECO:0000313" key="6">
    <source>
        <dbReference type="EMBL" id="OSN07930.1"/>
    </source>
</evidence>
<dbReference type="AlphaFoldDB" id="A0A1X3S0J3"/>
<dbReference type="Gene3D" id="3.40.190.290">
    <property type="match status" value="1"/>
</dbReference>
<dbReference type="SUPFAM" id="SSF53850">
    <property type="entry name" value="Periplasmic binding protein-like II"/>
    <property type="match status" value="1"/>
</dbReference>
<organism evidence="6 7">
    <name type="scientific">Lonsdalea iberica</name>
    <dbReference type="NCBI Taxonomy" id="1082703"/>
    <lineage>
        <taxon>Bacteria</taxon>
        <taxon>Pseudomonadati</taxon>
        <taxon>Pseudomonadota</taxon>
        <taxon>Gammaproteobacteria</taxon>
        <taxon>Enterobacterales</taxon>
        <taxon>Pectobacteriaceae</taxon>
        <taxon>Lonsdalea</taxon>
    </lineage>
</organism>
<evidence type="ECO:0000313" key="7">
    <source>
        <dbReference type="Proteomes" id="UP000194020"/>
    </source>
</evidence>
<dbReference type="RefSeq" id="WP_094108766.1">
    <property type="nucleotide sequence ID" value="NZ_LUTP01000005.1"/>
</dbReference>
<proteinExistence type="inferred from homology"/>
<dbReference type="GO" id="GO:0003677">
    <property type="term" value="F:DNA binding"/>
    <property type="evidence" value="ECO:0007669"/>
    <property type="project" value="UniProtKB-KW"/>
</dbReference>
<feature type="domain" description="HTH lysR-type" evidence="5">
    <location>
        <begin position="1"/>
        <end position="58"/>
    </location>
</feature>
<keyword evidence="4" id="KW-0804">Transcription</keyword>
<dbReference type="EMBL" id="LUTP01000005">
    <property type="protein sequence ID" value="OSN07930.1"/>
    <property type="molecule type" value="Genomic_DNA"/>
</dbReference>
<name>A0A1X3S0J3_9GAMM</name>
<dbReference type="Proteomes" id="UP000194020">
    <property type="component" value="Unassembled WGS sequence"/>
</dbReference>
<dbReference type="InterPro" id="IPR005119">
    <property type="entry name" value="LysR_subst-bd"/>
</dbReference>
<evidence type="ECO:0000256" key="2">
    <source>
        <dbReference type="ARBA" id="ARBA00023015"/>
    </source>
</evidence>
<dbReference type="CDD" id="cd05466">
    <property type="entry name" value="PBP2_LTTR_substrate"/>
    <property type="match status" value="1"/>
</dbReference>
<dbReference type="GO" id="GO:0005829">
    <property type="term" value="C:cytosol"/>
    <property type="evidence" value="ECO:0007669"/>
    <property type="project" value="TreeGrafter"/>
</dbReference>
<dbReference type="Pfam" id="PF00126">
    <property type="entry name" value="HTH_1"/>
    <property type="match status" value="1"/>
</dbReference>
<dbReference type="PRINTS" id="PR00039">
    <property type="entry name" value="HTHLYSR"/>
</dbReference>
<dbReference type="PANTHER" id="PTHR30419:SF31">
    <property type="entry name" value="BLR3139 PROTEIN"/>
    <property type="match status" value="1"/>
</dbReference>
<dbReference type="GO" id="GO:0003700">
    <property type="term" value="F:DNA-binding transcription factor activity"/>
    <property type="evidence" value="ECO:0007669"/>
    <property type="project" value="InterPro"/>
</dbReference>
<evidence type="ECO:0000256" key="3">
    <source>
        <dbReference type="ARBA" id="ARBA00023125"/>
    </source>
</evidence>
<gene>
    <name evidence="6" type="ORF">AU511_02890</name>
</gene>
<dbReference type="InterPro" id="IPR036390">
    <property type="entry name" value="WH_DNA-bd_sf"/>
</dbReference>
<sequence length="311" mass="34299">MDIKQLIYLCNLEKARHFGHAAEASFVSQPTLSMRLKNLERELGLSLINRGNNFNGFTAEGERVLTWAREMVTVYQGLKLEVDALKRGTSGLVRLGAVPQCGIAVSQLLADVRQVYPELAFQVSLFSADRLLEALQAHNVDVGIGFFEPAMLEAPRFQVSPLGAPQMALLFNPRHFPSLQGDTPLSLADVAELPLCLTDTERYLRGYLDSLWQDAELTPNVVVESDSVLQLIQSVFVGLGCGIVPQGSLLPEMTPQLAWRDLTLPLMPRTTAIVISEQGRATALAQHFFNVATAWLVRQKNGCEDKARVDV</sequence>